<name>A0A5N6GP35_ASPFL</name>
<dbReference type="EMBL" id="ML734653">
    <property type="protein sequence ID" value="KAB8242909.1"/>
    <property type="molecule type" value="Genomic_DNA"/>
</dbReference>
<feature type="region of interest" description="Disordered" evidence="1">
    <location>
        <begin position="135"/>
        <end position="154"/>
    </location>
</feature>
<dbReference type="AlphaFoldDB" id="A0A5N6GP35"/>
<evidence type="ECO:0000313" key="2">
    <source>
        <dbReference type="EMBL" id="KAB8242909.1"/>
    </source>
</evidence>
<reference evidence="2" key="1">
    <citation type="submission" date="2019-04" db="EMBL/GenBank/DDBJ databases">
        <title>Friends and foes A comparative genomics study of 23 Aspergillus species from section Flavi.</title>
        <authorList>
            <consortium name="DOE Joint Genome Institute"/>
            <person name="Kjaerbolling I."/>
            <person name="Vesth T."/>
            <person name="Frisvad J.C."/>
            <person name="Nybo J.L."/>
            <person name="Theobald S."/>
            <person name="Kildgaard S."/>
            <person name="Isbrandt T."/>
            <person name="Kuo A."/>
            <person name="Sato A."/>
            <person name="Lyhne E.K."/>
            <person name="Kogle M.E."/>
            <person name="Wiebenga A."/>
            <person name="Kun R.S."/>
            <person name="Lubbers R.J."/>
            <person name="Makela M.R."/>
            <person name="Barry K."/>
            <person name="Chovatia M."/>
            <person name="Clum A."/>
            <person name="Daum C."/>
            <person name="Haridas S."/>
            <person name="He G."/>
            <person name="LaButti K."/>
            <person name="Lipzen A."/>
            <person name="Mondo S."/>
            <person name="Riley R."/>
            <person name="Salamov A."/>
            <person name="Simmons B.A."/>
            <person name="Magnuson J.K."/>
            <person name="Henrissat B."/>
            <person name="Mortensen U.H."/>
            <person name="Larsen T.O."/>
            <person name="Devries R.P."/>
            <person name="Grigoriev I.V."/>
            <person name="Machida M."/>
            <person name="Baker S.E."/>
            <person name="Andersen M.R."/>
        </authorList>
    </citation>
    <scope>NUCLEOTIDE SEQUENCE [LARGE SCALE GENOMIC DNA]</scope>
    <source>
        <strain evidence="2">CBS 121.62</strain>
    </source>
</reference>
<sequence length="154" mass="17189">MVCSRRRGETWDICYGHWKNGQLEPRLLAKNSHRQYERVLGTLCATNKHSVLPEGINAKRVRPCEMSLLPGHLSMVKIGMRLLAEEVSMFSSGSRGACLLERKIHCRPVRGSEAAPWRIGGDESSAFAHSWRQPASRGCTDSAGTSSIMEHWNA</sequence>
<organism evidence="2">
    <name type="scientific">Aspergillus flavus</name>
    <dbReference type="NCBI Taxonomy" id="5059"/>
    <lineage>
        <taxon>Eukaryota</taxon>
        <taxon>Fungi</taxon>
        <taxon>Dikarya</taxon>
        <taxon>Ascomycota</taxon>
        <taxon>Pezizomycotina</taxon>
        <taxon>Eurotiomycetes</taxon>
        <taxon>Eurotiomycetidae</taxon>
        <taxon>Eurotiales</taxon>
        <taxon>Aspergillaceae</taxon>
        <taxon>Aspergillus</taxon>
        <taxon>Aspergillus subgen. Circumdati</taxon>
    </lineage>
</organism>
<evidence type="ECO:0000256" key="1">
    <source>
        <dbReference type="SAM" id="MobiDB-lite"/>
    </source>
</evidence>
<gene>
    <name evidence="2" type="ORF">BDV35DRAFT_14193</name>
</gene>
<dbReference type="Proteomes" id="UP000325434">
    <property type="component" value="Unassembled WGS sequence"/>
</dbReference>
<protein>
    <submittedName>
        <fullName evidence="2">Uncharacterized protein</fullName>
    </submittedName>
</protein>
<proteinExistence type="predicted"/>
<accession>A0A5N6GP35</accession>